<proteinExistence type="predicted"/>
<evidence type="ECO:0000313" key="1">
    <source>
        <dbReference type="EMBL" id="CAE7187450.1"/>
    </source>
</evidence>
<accession>A0A6S6W6G8</accession>
<name>A0A6S6W6G8_9PLEO</name>
<protein>
    <submittedName>
        <fullName evidence="1">Uncharacterized protein</fullName>
    </submittedName>
</protein>
<dbReference type="Proteomes" id="UP000472372">
    <property type="component" value="Chromosome 6"/>
</dbReference>
<dbReference type="EMBL" id="HG992982">
    <property type="protein sequence ID" value="CAE7187450.1"/>
    <property type="molecule type" value="Genomic_DNA"/>
</dbReference>
<gene>
    <name evidence="1" type="ORF">PTTW11_07148</name>
</gene>
<dbReference type="AlphaFoldDB" id="A0A6S6W6G8"/>
<sequence>MAPHLLTIPREIRDEIYSYLSNKVEVQVSTWCPRDTSGPEIPIDNTCFDAYLENAPLVNVLLINSQVRDEYHEAACFKKLRMVFSIYTHGDYEDIVLDTTLLEGDYMDDMKNALGKAQEITMFCDLGYGFPESLWPSVLGVTTAFQPYMLNVSTMRILAGNSNHIAPFGGIANIVKQIKKQDTTLASGRGYVSPFAPPAKLIGLPLRQCAQGYKYIYLKTDGTPPEPVGRVDTPGAWVFAREEKNIQWARSSEIIARWPIKKWPDSEVETVSKEDKDVASVLEKQIMWEERRGEDVYAWGIREENAGTEADI</sequence>
<reference evidence="1" key="1">
    <citation type="submission" date="2021-02" db="EMBL/GenBank/DDBJ databases">
        <authorList>
            <person name="Syme A R."/>
            <person name="Syme A R."/>
            <person name="Moolhuijzen P."/>
        </authorList>
    </citation>
    <scope>NUCLEOTIDE SEQUENCE</scope>
    <source>
        <strain evidence="1">W1-1</strain>
    </source>
</reference>
<evidence type="ECO:0000313" key="2">
    <source>
        <dbReference type="Proteomes" id="UP000472372"/>
    </source>
</evidence>
<organism evidence="1 2">
    <name type="scientific">Pyrenophora teres f. teres</name>
    <dbReference type="NCBI Taxonomy" id="97479"/>
    <lineage>
        <taxon>Eukaryota</taxon>
        <taxon>Fungi</taxon>
        <taxon>Dikarya</taxon>
        <taxon>Ascomycota</taxon>
        <taxon>Pezizomycotina</taxon>
        <taxon>Dothideomycetes</taxon>
        <taxon>Pleosporomycetidae</taxon>
        <taxon>Pleosporales</taxon>
        <taxon>Pleosporineae</taxon>
        <taxon>Pleosporaceae</taxon>
        <taxon>Pyrenophora</taxon>
    </lineage>
</organism>